<reference evidence="1" key="2">
    <citation type="journal article" date="2015" name="Data Brief">
        <title>Shoot transcriptome of the giant reed, Arundo donax.</title>
        <authorList>
            <person name="Barrero R.A."/>
            <person name="Guerrero F.D."/>
            <person name="Moolhuijzen P."/>
            <person name="Goolsby J.A."/>
            <person name="Tidwell J."/>
            <person name="Bellgard S.E."/>
            <person name="Bellgard M.I."/>
        </authorList>
    </citation>
    <scope>NUCLEOTIDE SEQUENCE</scope>
    <source>
        <tissue evidence="1">Shoot tissue taken approximately 20 cm above the soil surface</tissue>
    </source>
</reference>
<organism evidence="1">
    <name type="scientific">Arundo donax</name>
    <name type="common">Giant reed</name>
    <name type="synonym">Donax arundinaceus</name>
    <dbReference type="NCBI Taxonomy" id="35708"/>
    <lineage>
        <taxon>Eukaryota</taxon>
        <taxon>Viridiplantae</taxon>
        <taxon>Streptophyta</taxon>
        <taxon>Embryophyta</taxon>
        <taxon>Tracheophyta</taxon>
        <taxon>Spermatophyta</taxon>
        <taxon>Magnoliopsida</taxon>
        <taxon>Liliopsida</taxon>
        <taxon>Poales</taxon>
        <taxon>Poaceae</taxon>
        <taxon>PACMAD clade</taxon>
        <taxon>Arundinoideae</taxon>
        <taxon>Arundineae</taxon>
        <taxon>Arundo</taxon>
    </lineage>
</organism>
<sequence length="37" mass="4091">MLPGVTGAIDWSEFISSSCISYLHYLCYCISEAMISV</sequence>
<dbReference type="EMBL" id="GBRH01159308">
    <property type="protein sequence ID" value="JAE38588.1"/>
    <property type="molecule type" value="Transcribed_RNA"/>
</dbReference>
<proteinExistence type="predicted"/>
<accession>A0A0A9I0D1</accession>
<dbReference type="AlphaFoldDB" id="A0A0A9I0D1"/>
<name>A0A0A9I0D1_ARUDO</name>
<protein>
    <submittedName>
        <fullName evidence="1">Uncharacterized protein</fullName>
    </submittedName>
</protein>
<reference evidence="1" key="1">
    <citation type="submission" date="2014-09" db="EMBL/GenBank/DDBJ databases">
        <authorList>
            <person name="Magalhaes I.L.F."/>
            <person name="Oliveira U."/>
            <person name="Santos F.R."/>
            <person name="Vidigal T.H.D.A."/>
            <person name="Brescovit A.D."/>
            <person name="Santos A.J."/>
        </authorList>
    </citation>
    <scope>NUCLEOTIDE SEQUENCE</scope>
    <source>
        <tissue evidence="1">Shoot tissue taken approximately 20 cm above the soil surface</tissue>
    </source>
</reference>
<evidence type="ECO:0000313" key="1">
    <source>
        <dbReference type="EMBL" id="JAE38588.1"/>
    </source>
</evidence>